<proteinExistence type="predicted"/>
<dbReference type="CDD" id="cd00371">
    <property type="entry name" value="HMA"/>
    <property type="match status" value="1"/>
</dbReference>
<evidence type="ECO:0000313" key="4">
    <source>
        <dbReference type="EMBL" id="SEB55555.1"/>
    </source>
</evidence>
<sequence length="117" mass="12860">MRIKILALFISVFTLTTTVSLAQENPTSIIKLENRITKSVEIGIDGMACQEGCADKIASNLKEKDGVISADISFNNKNGNIVFDPSLISIEEVKSIITGTKVKNYEYTITYVTPQEN</sequence>
<evidence type="ECO:0000256" key="1">
    <source>
        <dbReference type="ARBA" id="ARBA00022723"/>
    </source>
</evidence>
<evidence type="ECO:0000259" key="3">
    <source>
        <dbReference type="PROSITE" id="PS50846"/>
    </source>
</evidence>
<gene>
    <name evidence="4" type="ORF">SAMN05192540_0843</name>
</gene>
<dbReference type="Pfam" id="PF00403">
    <property type="entry name" value="HMA"/>
    <property type="match status" value="1"/>
</dbReference>
<dbReference type="OrthoDB" id="1178902at2"/>
<dbReference type="InterPro" id="IPR036163">
    <property type="entry name" value="HMA_dom_sf"/>
</dbReference>
<accession>A0A1H4KBP8</accession>
<keyword evidence="1" id="KW-0479">Metal-binding</keyword>
<dbReference type="InterPro" id="IPR006121">
    <property type="entry name" value="HMA_dom"/>
</dbReference>
<feature type="domain" description="HMA" evidence="3">
    <location>
        <begin position="38"/>
        <end position="105"/>
    </location>
</feature>
<dbReference type="AlphaFoldDB" id="A0A1H4KBP8"/>
<dbReference type="FunFam" id="3.30.70.100:FF:000001">
    <property type="entry name" value="ATPase copper transporting beta"/>
    <property type="match status" value="1"/>
</dbReference>
<name>A0A1H4KBP8_9FLAO</name>
<evidence type="ECO:0000313" key="5">
    <source>
        <dbReference type="Proteomes" id="UP000183038"/>
    </source>
</evidence>
<dbReference type="RefSeq" id="WP_074670341.1">
    <property type="nucleotide sequence ID" value="NZ_FNTB01000001.1"/>
</dbReference>
<dbReference type="Proteomes" id="UP000183038">
    <property type="component" value="Unassembled WGS sequence"/>
</dbReference>
<organism evidence="4 5">
    <name type="scientific">Maribacter dokdonensis</name>
    <dbReference type="NCBI Taxonomy" id="320912"/>
    <lineage>
        <taxon>Bacteria</taxon>
        <taxon>Pseudomonadati</taxon>
        <taxon>Bacteroidota</taxon>
        <taxon>Flavobacteriia</taxon>
        <taxon>Flavobacteriales</taxon>
        <taxon>Flavobacteriaceae</taxon>
        <taxon>Maribacter</taxon>
    </lineage>
</organism>
<protein>
    <submittedName>
        <fullName evidence="4">Copper chaperone CopZ</fullName>
    </submittedName>
</protein>
<dbReference type="PROSITE" id="PS50846">
    <property type="entry name" value="HMA_2"/>
    <property type="match status" value="1"/>
</dbReference>
<reference evidence="4 5" key="1">
    <citation type="submission" date="2016-10" db="EMBL/GenBank/DDBJ databases">
        <authorList>
            <person name="de Groot N.N."/>
        </authorList>
    </citation>
    <scope>NUCLEOTIDE SEQUENCE [LARGE SCALE GENOMIC DNA]</scope>
    <source>
        <strain evidence="4 5">MAR_2009_71</strain>
    </source>
</reference>
<dbReference type="GO" id="GO:0046872">
    <property type="term" value="F:metal ion binding"/>
    <property type="evidence" value="ECO:0007669"/>
    <property type="project" value="UniProtKB-KW"/>
</dbReference>
<feature type="chain" id="PRO_5010325362" evidence="2">
    <location>
        <begin position="23"/>
        <end position="117"/>
    </location>
</feature>
<keyword evidence="2" id="KW-0732">Signal</keyword>
<dbReference type="EMBL" id="FNTB01000001">
    <property type="protein sequence ID" value="SEB55555.1"/>
    <property type="molecule type" value="Genomic_DNA"/>
</dbReference>
<evidence type="ECO:0000256" key="2">
    <source>
        <dbReference type="SAM" id="SignalP"/>
    </source>
</evidence>
<dbReference type="Gene3D" id="3.30.70.100">
    <property type="match status" value="1"/>
</dbReference>
<feature type="signal peptide" evidence="2">
    <location>
        <begin position="1"/>
        <end position="22"/>
    </location>
</feature>
<dbReference type="SUPFAM" id="SSF55008">
    <property type="entry name" value="HMA, heavy metal-associated domain"/>
    <property type="match status" value="1"/>
</dbReference>